<evidence type="ECO:0000313" key="2">
    <source>
        <dbReference type="EMBL" id="GCA63110.1"/>
    </source>
</evidence>
<dbReference type="Proteomes" id="UP000265618">
    <property type="component" value="Unassembled WGS sequence"/>
</dbReference>
<evidence type="ECO:0000256" key="1">
    <source>
        <dbReference type="SAM" id="MobiDB-lite"/>
    </source>
</evidence>
<feature type="non-terminal residue" evidence="2">
    <location>
        <position position="237"/>
    </location>
</feature>
<name>A0A391NQL4_9EUKA</name>
<keyword evidence="3" id="KW-1185">Reference proteome</keyword>
<dbReference type="AlphaFoldDB" id="A0A391NQL4"/>
<sequence>MGASRKPIGHKLDGVRHDLRRVRASMSEEDRKDKYSVCIAFMATAPDCNLAVALELTGCSRSHYYTRLKQKGASSGAKPSKMGRPSAMSEEEKESVDNYLLERTRAGQATQVSQIVQFCRQNNVDASRQTIHREAPKHGMKVKVRYYCKSRVLDPTELERWIADVKKDLVGVRACMIFNLDEVPGCGMRCKKATGEGLVSKHAQVSDGVMHVVGGDEKSGKKVTVLPCVNALGDACP</sequence>
<proteinExistence type="predicted"/>
<reference evidence="2 3" key="1">
    <citation type="journal article" date="2018" name="PLoS ONE">
        <title>The draft genome of Kipferlia bialata reveals reductive genome evolution in fornicate parasites.</title>
        <authorList>
            <person name="Tanifuji G."/>
            <person name="Takabayashi S."/>
            <person name="Kume K."/>
            <person name="Takagi M."/>
            <person name="Nakayama T."/>
            <person name="Kamikawa R."/>
            <person name="Inagaki Y."/>
            <person name="Hashimoto T."/>
        </authorList>
    </citation>
    <scope>NUCLEOTIDE SEQUENCE [LARGE SCALE GENOMIC DNA]</scope>
    <source>
        <strain evidence="2">NY0173</strain>
    </source>
</reference>
<accession>A0A391NQL4</accession>
<gene>
    <name evidence="2" type="ORF">KIPB_007919</name>
</gene>
<protein>
    <submittedName>
        <fullName evidence="2">Uncharacterized protein</fullName>
    </submittedName>
</protein>
<feature type="region of interest" description="Disordered" evidence="1">
    <location>
        <begin position="70"/>
        <end position="93"/>
    </location>
</feature>
<organism evidence="2 3">
    <name type="scientific">Kipferlia bialata</name>
    <dbReference type="NCBI Taxonomy" id="797122"/>
    <lineage>
        <taxon>Eukaryota</taxon>
        <taxon>Metamonada</taxon>
        <taxon>Carpediemonas-like organisms</taxon>
        <taxon>Kipferlia</taxon>
    </lineage>
</organism>
<evidence type="ECO:0000313" key="3">
    <source>
        <dbReference type="Proteomes" id="UP000265618"/>
    </source>
</evidence>
<comment type="caution">
    <text evidence="2">The sequence shown here is derived from an EMBL/GenBank/DDBJ whole genome shotgun (WGS) entry which is preliminary data.</text>
</comment>
<dbReference type="EMBL" id="BDIP01002331">
    <property type="protein sequence ID" value="GCA63110.1"/>
    <property type="molecule type" value="Genomic_DNA"/>
</dbReference>